<evidence type="ECO:0000259" key="9">
    <source>
        <dbReference type="Pfam" id="PF01699"/>
    </source>
</evidence>
<reference evidence="10 11" key="1">
    <citation type="submission" date="2023-08" db="EMBL/GenBank/DDBJ databases">
        <title>Black Yeasts Isolated from many extreme environments.</title>
        <authorList>
            <person name="Coleine C."/>
            <person name="Stajich J.E."/>
            <person name="Selbmann L."/>
        </authorList>
    </citation>
    <scope>NUCLEOTIDE SEQUENCE [LARGE SCALE GENOMIC DNA]</scope>
    <source>
        <strain evidence="10 11">CCFEE 6328</strain>
    </source>
</reference>
<evidence type="ECO:0000256" key="1">
    <source>
        <dbReference type="ARBA" id="ARBA00004127"/>
    </source>
</evidence>
<name>A0ABR0J981_9EURO</name>
<evidence type="ECO:0000313" key="10">
    <source>
        <dbReference type="EMBL" id="KAK5059294.1"/>
    </source>
</evidence>
<feature type="transmembrane region" description="Helical" evidence="8">
    <location>
        <begin position="40"/>
        <end position="61"/>
    </location>
</feature>
<dbReference type="PANTHER" id="PTHR31503">
    <property type="entry name" value="VACUOLAR CALCIUM ION TRANSPORTER"/>
    <property type="match status" value="1"/>
</dbReference>
<dbReference type="InterPro" id="IPR004713">
    <property type="entry name" value="CaH_exchang"/>
</dbReference>
<evidence type="ECO:0000256" key="6">
    <source>
        <dbReference type="ARBA" id="ARBA00023065"/>
    </source>
</evidence>
<keyword evidence="3" id="KW-0813">Transport</keyword>
<feature type="transmembrane region" description="Helical" evidence="8">
    <location>
        <begin position="73"/>
        <end position="100"/>
    </location>
</feature>
<dbReference type="Proteomes" id="UP001345691">
    <property type="component" value="Unassembled WGS sequence"/>
</dbReference>
<keyword evidence="5 8" id="KW-1133">Transmembrane helix</keyword>
<evidence type="ECO:0000256" key="3">
    <source>
        <dbReference type="ARBA" id="ARBA00022448"/>
    </source>
</evidence>
<comment type="subcellular location">
    <subcellularLocation>
        <location evidence="1">Endomembrane system</location>
        <topology evidence="1">Multi-pass membrane protein</topology>
    </subcellularLocation>
</comment>
<dbReference type="PANTHER" id="PTHR31503:SF18">
    <property type="entry name" value="CA(2+)_H(+) EXCHANGER, PUTATIVE (EUROFUNG)-RELATED"/>
    <property type="match status" value="1"/>
</dbReference>
<feature type="domain" description="Sodium/calcium exchanger membrane region" evidence="9">
    <location>
        <begin position="9"/>
        <end position="147"/>
    </location>
</feature>
<evidence type="ECO:0000256" key="5">
    <source>
        <dbReference type="ARBA" id="ARBA00022989"/>
    </source>
</evidence>
<dbReference type="EMBL" id="JAVRRF010000013">
    <property type="protein sequence ID" value="KAK5059294.1"/>
    <property type="molecule type" value="Genomic_DNA"/>
</dbReference>
<protein>
    <recommendedName>
        <fullName evidence="9">Sodium/calcium exchanger membrane region domain-containing protein</fullName>
    </recommendedName>
</protein>
<keyword evidence="11" id="KW-1185">Reference proteome</keyword>
<evidence type="ECO:0000256" key="4">
    <source>
        <dbReference type="ARBA" id="ARBA00022692"/>
    </source>
</evidence>
<comment type="similarity">
    <text evidence="2">Belongs to the Ca(2+):cation antiporter (CaCA) (TC 2.A.19) family.</text>
</comment>
<keyword evidence="4 8" id="KW-0812">Transmembrane</keyword>
<evidence type="ECO:0000313" key="11">
    <source>
        <dbReference type="Proteomes" id="UP001345691"/>
    </source>
</evidence>
<organism evidence="10 11">
    <name type="scientific">Exophiala sideris</name>
    <dbReference type="NCBI Taxonomy" id="1016849"/>
    <lineage>
        <taxon>Eukaryota</taxon>
        <taxon>Fungi</taxon>
        <taxon>Dikarya</taxon>
        <taxon>Ascomycota</taxon>
        <taxon>Pezizomycotina</taxon>
        <taxon>Eurotiomycetes</taxon>
        <taxon>Chaetothyriomycetidae</taxon>
        <taxon>Chaetothyriales</taxon>
        <taxon>Herpotrichiellaceae</taxon>
        <taxon>Exophiala</taxon>
    </lineage>
</organism>
<comment type="caution">
    <text evidence="10">The sequence shown here is derived from an EMBL/GenBank/DDBJ whole genome shotgun (WGS) entry which is preliminary data.</text>
</comment>
<keyword evidence="7 8" id="KW-0472">Membrane</keyword>
<keyword evidence="6" id="KW-0406">Ion transport</keyword>
<proteinExistence type="inferred from homology"/>
<dbReference type="Gene3D" id="1.20.1420.30">
    <property type="entry name" value="NCX, central ion-binding region"/>
    <property type="match status" value="1"/>
</dbReference>
<feature type="transmembrane region" description="Helical" evidence="8">
    <location>
        <begin position="106"/>
        <end position="127"/>
    </location>
</feature>
<accession>A0ABR0J981</accession>
<dbReference type="Pfam" id="PF01699">
    <property type="entry name" value="Na_Ca_ex"/>
    <property type="match status" value="1"/>
</dbReference>
<dbReference type="InterPro" id="IPR044880">
    <property type="entry name" value="NCX_ion-bd_dom_sf"/>
</dbReference>
<sequence>MPTIGRKTAIVLLIVSSLLVTICRQFLVNALDDIISSGPFSQAFIGFIILPTAGNCAELLTATIVAARGDFDLAIGVSVGSSIQMSLFVTPFVVLAGWAMNKEMTMYFGLFEIVALFATTFLVNSLILSSKTNALEGSILCACYFIMGVGAYLFPT</sequence>
<evidence type="ECO:0000256" key="8">
    <source>
        <dbReference type="SAM" id="Phobius"/>
    </source>
</evidence>
<dbReference type="InterPro" id="IPR004837">
    <property type="entry name" value="NaCa_Exmemb"/>
</dbReference>
<evidence type="ECO:0000256" key="7">
    <source>
        <dbReference type="ARBA" id="ARBA00023136"/>
    </source>
</evidence>
<evidence type="ECO:0000256" key="2">
    <source>
        <dbReference type="ARBA" id="ARBA00008170"/>
    </source>
</evidence>
<gene>
    <name evidence="10" type="ORF">LTR69_006584</name>
</gene>
<feature type="transmembrane region" description="Helical" evidence="8">
    <location>
        <begin position="134"/>
        <end position="154"/>
    </location>
</feature>